<proteinExistence type="predicted"/>
<comment type="caution">
    <text evidence="3">The sequence shown here is derived from an EMBL/GenBank/DDBJ whole genome shotgun (WGS) entry which is preliminary data.</text>
</comment>
<accession>A0A562JKM6</accession>
<feature type="domain" description="Electron transfer flavoprotein alpha/beta-subunit N-terminal" evidence="2">
    <location>
        <begin position="22"/>
        <end position="214"/>
    </location>
</feature>
<dbReference type="SMART" id="SM00893">
    <property type="entry name" value="ETF"/>
    <property type="match status" value="1"/>
</dbReference>
<dbReference type="InterPro" id="IPR012255">
    <property type="entry name" value="ETF_b"/>
</dbReference>
<protein>
    <recommendedName>
        <fullName evidence="1">Electron transfer flavoprotein small subunit</fullName>
    </recommendedName>
</protein>
<organism evidence="3 4">
    <name type="scientific">Sedimentibacter saalensis</name>
    <dbReference type="NCBI Taxonomy" id="130788"/>
    <lineage>
        <taxon>Bacteria</taxon>
        <taxon>Bacillati</taxon>
        <taxon>Bacillota</taxon>
        <taxon>Tissierellia</taxon>
        <taxon>Sedimentibacter</taxon>
    </lineage>
</organism>
<dbReference type="EMBL" id="VLKH01000001">
    <property type="protein sequence ID" value="TWH83513.1"/>
    <property type="molecule type" value="Genomic_DNA"/>
</dbReference>
<sequence length="264" mass="29111">MNILVLVKEVPDMTKVKFDCERGVVDRSSAESEINPFDINALQTAVNIKNQFGATVSVLTMGPPKAEKSLRDAYARGADEGILLTDKKFGGADTCATAMTLSSAVKYLGNFDLIVCGEKSVDGDTAQVGAEVAEFLDIPHAYYVDKIIDTNSEHITVETEEICGSKQIRKMKMPALIGVTKNINFPKLPTVNRKLKSMLIDVKKISLEDLSLYISEESTGFKGSPTKVSKIEIPRAIKRESLIIRDDYNTFKEIIQNKTKGARR</sequence>
<evidence type="ECO:0000313" key="4">
    <source>
        <dbReference type="Proteomes" id="UP000315343"/>
    </source>
</evidence>
<evidence type="ECO:0000259" key="2">
    <source>
        <dbReference type="SMART" id="SM00893"/>
    </source>
</evidence>
<dbReference type="OrthoDB" id="9804960at2"/>
<keyword evidence="4" id="KW-1185">Reference proteome</keyword>
<dbReference type="PANTHER" id="PTHR21294">
    <property type="entry name" value="ELECTRON TRANSFER FLAVOPROTEIN BETA-SUBUNIT"/>
    <property type="match status" value="1"/>
</dbReference>
<dbReference type="RefSeq" id="WP_145078544.1">
    <property type="nucleotide sequence ID" value="NZ_DAMBUX010000007.1"/>
</dbReference>
<gene>
    <name evidence="3" type="ORF">LY60_00122</name>
</gene>
<reference evidence="3 4" key="1">
    <citation type="submission" date="2019-07" db="EMBL/GenBank/DDBJ databases">
        <title>Genomic Encyclopedia of Type Strains, Phase I: the one thousand microbial genomes (KMG-I) project.</title>
        <authorList>
            <person name="Kyrpides N."/>
        </authorList>
    </citation>
    <scope>NUCLEOTIDE SEQUENCE [LARGE SCALE GENOMIC DNA]</scope>
    <source>
        <strain evidence="3 4">DSM 13558</strain>
    </source>
</reference>
<evidence type="ECO:0000313" key="3">
    <source>
        <dbReference type="EMBL" id="TWH83513.1"/>
    </source>
</evidence>
<dbReference type="InterPro" id="IPR014729">
    <property type="entry name" value="Rossmann-like_a/b/a_fold"/>
</dbReference>
<dbReference type="InterPro" id="IPR014730">
    <property type="entry name" value="ETF_a/b_N"/>
</dbReference>
<dbReference type="SUPFAM" id="SSF52402">
    <property type="entry name" value="Adenine nucleotide alpha hydrolases-like"/>
    <property type="match status" value="1"/>
</dbReference>
<dbReference type="CDD" id="cd01714">
    <property type="entry name" value="ETF_beta"/>
    <property type="match status" value="1"/>
</dbReference>
<name>A0A562JKM6_9FIRM</name>
<evidence type="ECO:0000256" key="1">
    <source>
        <dbReference type="ARBA" id="ARBA00042002"/>
    </source>
</evidence>
<dbReference type="Pfam" id="PF01012">
    <property type="entry name" value="ETF"/>
    <property type="match status" value="1"/>
</dbReference>
<dbReference type="AlphaFoldDB" id="A0A562JKM6"/>
<dbReference type="PANTHER" id="PTHR21294:SF17">
    <property type="entry name" value="PROTEIN FIXA"/>
    <property type="match status" value="1"/>
</dbReference>
<dbReference type="Proteomes" id="UP000315343">
    <property type="component" value="Unassembled WGS sequence"/>
</dbReference>
<dbReference type="InterPro" id="IPR033948">
    <property type="entry name" value="ETF_beta_N"/>
</dbReference>
<dbReference type="PIRSF" id="PIRSF000090">
    <property type="entry name" value="Beta-ETF"/>
    <property type="match status" value="1"/>
</dbReference>
<dbReference type="GO" id="GO:0009055">
    <property type="term" value="F:electron transfer activity"/>
    <property type="evidence" value="ECO:0007669"/>
    <property type="project" value="InterPro"/>
</dbReference>
<dbReference type="Gene3D" id="3.40.50.620">
    <property type="entry name" value="HUPs"/>
    <property type="match status" value="1"/>
</dbReference>